<dbReference type="AlphaFoldDB" id="A0A370B684"/>
<sequence length="221" mass="24779">MAGHSFRAALRGKSLLVLFLLAAAVLAVASVRELTRWSEPVHRVAAIMTIAYLLWLVLEVRVTARSSASPKAETDRGTVHVYASARLITLVAATVPPPYWTEYQPWLLVLVALFLGGVALRLAAIRTLGRFYSHRVRALSDHSIVTTGPYRYLRHPAYTGMILANLAFVSFFINAWSAAALMVLFLPTLMVRIHVEERMLFTLAGYREFAASRRRLIPFVW</sequence>
<dbReference type="EMBL" id="QQNA01000210">
    <property type="protein sequence ID" value="RDG35594.1"/>
    <property type="molecule type" value="Genomic_DNA"/>
</dbReference>
<evidence type="ECO:0000256" key="4">
    <source>
        <dbReference type="ARBA" id="ARBA00023136"/>
    </source>
</evidence>
<reference evidence="6 7" key="1">
    <citation type="submission" date="2018-07" db="EMBL/GenBank/DDBJ databases">
        <title>Streptomyces species from bats.</title>
        <authorList>
            <person name="Dunlap C."/>
        </authorList>
    </citation>
    <scope>NUCLEOTIDE SEQUENCE [LARGE SCALE GENOMIC DNA]</scope>
    <source>
        <strain evidence="6 7">AC230</strain>
    </source>
</reference>
<evidence type="ECO:0000256" key="2">
    <source>
        <dbReference type="ARBA" id="ARBA00022692"/>
    </source>
</evidence>
<feature type="transmembrane region" description="Helical" evidence="5">
    <location>
        <begin position="162"/>
        <end position="186"/>
    </location>
</feature>
<dbReference type="InterPro" id="IPR007269">
    <property type="entry name" value="ICMT_MeTrfase"/>
</dbReference>
<dbReference type="PANTHER" id="PTHR43847">
    <property type="entry name" value="BLL3993 PROTEIN"/>
    <property type="match status" value="1"/>
</dbReference>
<keyword evidence="4 5" id="KW-0472">Membrane</keyword>
<evidence type="ECO:0000313" key="7">
    <source>
        <dbReference type="Proteomes" id="UP000253741"/>
    </source>
</evidence>
<keyword evidence="2 5" id="KW-0812">Transmembrane</keyword>
<dbReference type="Pfam" id="PF04140">
    <property type="entry name" value="ICMT"/>
    <property type="match status" value="1"/>
</dbReference>
<organism evidence="6 7">
    <name type="scientific">Streptomyces corynorhini</name>
    <dbReference type="NCBI Taxonomy" id="2282652"/>
    <lineage>
        <taxon>Bacteria</taxon>
        <taxon>Bacillati</taxon>
        <taxon>Actinomycetota</taxon>
        <taxon>Actinomycetes</taxon>
        <taxon>Kitasatosporales</taxon>
        <taxon>Streptomycetaceae</taxon>
        <taxon>Streptomyces</taxon>
    </lineage>
</organism>
<protein>
    <submittedName>
        <fullName evidence="6">DUF1295 domain-containing protein</fullName>
    </submittedName>
</protein>
<dbReference type="GO" id="GO:0004671">
    <property type="term" value="F:protein C-terminal S-isoprenylcysteine carboxyl O-methyltransferase activity"/>
    <property type="evidence" value="ECO:0007669"/>
    <property type="project" value="InterPro"/>
</dbReference>
<dbReference type="Proteomes" id="UP000253741">
    <property type="component" value="Unassembled WGS sequence"/>
</dbReference>
<accession>A0A370B684</accession>
<evidence type="ECO:0000256" key="5">
    <source>
        <dbReference type="SAM" id="Phobius"/>
    </source>
</evidence>
<dbReference type="Gene3D" id="1.20.120.1630">
    <property type="match status" value="1"/>
</dbReference>
<feature type="transmembrane region" description="Helical" evidence="5">
    <location>
        <begin position="79"/>
        <end position="100"/>
    </location>
</feature>
<dbReference type="PANTHER" id="PTHR43847:SF1">
    <property type="entry name" value="BLL3993 PROTEIN"/>
    <property type="match status" value="1"/>
</dbReference>
<gene>
    <name evidence="6" type="ORF">DVH02_24520</name>
</gene>
<name>A0A370B684_9ACTN</name>
<comment type="caution">
    <text evidence="6">The sequence shown here is derived from an EMBL/GenBank/DDBJ whole genome shotgun (WGS) entry which is preliminary data.</text>
</comment>
<dbReference type="RefSeq" id="WP_114626005.1">
    <property type="nucleotide sequence ID" value="NZ_QQNA01000210.1"/>
</dbReference>
<dbReference type="GO" id="GO:0016020">
    <property type="term" value="C:membrane"/>
    <property type="evidence" value="ECO:0007669"/>
    <property type="project" value="UniProtKB-SubCell"/>
</dbReference>
<proteinExistence type="predicted"/>
<keyword evidence="7" id="KW-1185">Reference proteome</keyword>
<dbReference type="InterPro" id="IPR052527">
    <property type="entry name" value="Metal_cation-efflux_comp"/>
</dbReference>
<keyword evidence="3 5" id="KW-1133">Transmembrane helix</keyword>
<comment type="subcellular location">
    <subcellularLocation>
        <location evidence="1">Membrane</location>
        <topology evidence="1">Multi-pass membrane protein</topology>
    </subcellularLocation>
</comment>
<evidence type="ECO:0000256" key="3">
    <source>
        <dbReference type="ARBA" id="ARBA00022989"/>
    </source>
</evidence>
<feature type="transmembrane region" description="Helical" evidence="5">
    <location>
        <begin position="106"/>
        <end position="125"/>
    </location>
</feature>
<dbReference type="OrthoDB" id="7203053at2"/>
<evidence type="ECO:0000256" key="1">
    <source>
        <dbReference type="ARBA" id="ARBA00004141"/>
    </source>
</evidence>
<evidence type="ECO:0000313" key="6">
    <source>
        <dbReference type="EMBL" id="RDG35594.1"/>
    </source>
</evidence>
<feature type="transmembrane region" description="Helical" evidence="5">
    <location>
        <begin position="41"/>
        <end position="58"/>
    </location>
</feature>